<proteinExistence type="predicted"/>
<dbReference type="Gramene" id="ONK64899">
    <property type="protein sequence ID" value="ONK64899"/>
    <property type="gene ID" value="A4U43_C07F31250"/>
</dbReference>
<name>A0A5P1EJD1_ASPOF</name>
<dbReference type="EMBL" id="CM007387">
    <property type="protein sequence ID" value="ONK64899.1"/>
    <property type="molecule type" value="Genomic_DNA"/>
</dbReference>
<accession>A0A5P1EJD1</accession>
<reference evidence="2" key="1">
    <citation type="journal article" date="2017" name="Nat. Commun.">
        <title>The asparagus genome sheds light on the origin and evolution of a young Y chromosome.</title>
        <authorList>
            <person name="Harkess A."/>
            <person name="Zhou J."/>
            <person name="Xu C."/>
            <person name="Bowers J.E."/>
            <person name="Van der Hulst R."/>
            <person name="Ayyampalayam S."/>
            <person name="Mercati F."/>
            <person name="Riccardi P."/>
            <person name="McKain M.R."/>
            <person name="Kakrana A."/>
            <person name="Tang H."/>
            <person name="Ray J."/>
            <person name="Groenendijk J."/>
            <person name="Arikit S."/>
            <person name="Mathioni S.M."/>
            <person name="Nakano M."/>
            <person name="Shan H."/>
            <person name="Telgmann-Rauber A."/>
            <person name="Kanno A."/>
            <person name="Yue Z."/>
            <person name="Chen H."/>
            <person name="Li W."/>
            <person name="Chen Y."/>
            <person name="Xu X."/>
            <person name="Zhang Y."/>
            <person name="Luo S."/>
            <person name="Chen H."/>
            <person name="Gao J."/>
            <person name="Mao Z."/>
            <person name="Pires J.C."/>
            <person name="Luo M."/>
            <person name="Kudrna D."/>
            <person name="Wing R.A."/>
            <person name="Meyers B.C."/>
            <person name="Yi K."/>
            <person name="Kong H."/>
            <person name="Lavrijsen P."/>
            <person name="Sunseri F."/>
            <person name="Falavigna A."/>
            <person name="Ye Y."/>
            <person name="Leebens-Mack J.H."/>
            <person name="Chen G."/>
        </authorList>
    </citation>
    <scope>NUCLEOTIDE SEQUENCE [LARGE SCALE GENOMIC DNA]</scope>
    <source>
        <strain evidence="2">cv. DH0086</strain>
    </source>
</reference>
<dbReference type="AlphaFoldDB" id="A0A5P1EJD1"/>
<organism evidence="1 2">
    <name type="scientific">Asparagus officinalis</name>
    <name type="common">Garden asparagus</name>
    <dbReference type="NCBI Taxonomy" id="4686"/>
    <lineage>
        <taxon>Eukaryota</taxon>
        <taxon>Viridiplantae</taxon>
        <taxon>Streptophyta</taxon>
        <taxon>Embryophyta</taxon>
        <taxon>Tracheophyta</taxon>
        <taxon>Spermatophyta</taxon>
        <taxon>Magnoliopsida</taxon>
        <taxon>Liliopsida</taxon>
        <taxon>Asparagales</taxon>
        <taxon>Asparagaceae</taxon>
        <taxon>Asparagoideae</taxon>
        <taxon>Asparagus</taxon>
    </lineage>
</organism>
<gene>
    <name evidence="1" type="ORF">A4U43_C07F31250</name>
</gene>
<protein>
    <submittedName>
        <fullName evidence="1">Uncharacterized protein</fullName>
    </submittedName>
</protein>
<evidence type="ECO:0000313" key="1">
    <source>
        <dbReference type="EMBL" id="ONK64899.1"/>
    </source>
</evidence>
<evidence type="ECO:0000313" key="2">
    <source>
        <dbReference type="Proteomes" id="UP000243459"/>
    </source>
</evidence>
<sequence>MMGILGHLLYAKSSKSEGYYYLQTVCSLRLVSNVLDTIKGGRERAEPLQEVKRCGLEKIHADTGSCHRRNLFDKAVLRSADISHVPATETHVMQATLLTLESDQVPLANIATGPKKHLLPELVKEEVPIALDKEAERELSQAEVAPALVGGAFALSALLIPLPKVAEVEGDSQPPVIDQEVVSGDALAFAQTGSGISART</sequence>
<keyword evidence="2" id="KW-1185">Reference proteome</keyword>
<dbReference type="Proteomes" id="UP000243459">
    <property type="component" value="Chromosome 7"/>
</dbReference>